<keyword evidence="2" id="KW-1185">Reference proteome</keyword>
<organism evidence="1 2">
    <name type="scientific">Parendozoicomonas callyspongiae</name>
    <dbReference type="NCBI Taxonomy" id="2942213"/>
    <lineage>
        <taxon>Bacteria</taxon>
        <taxon>Pseudomonadati</taxon>
        <taxon>Pseudomonadota</taxon>
        <taxon>Gammaproteobacteria</taxon>
        <taxon>Oceanospirillales</taxon>
        <taxon>Endozoicomonadaceae</taxon>
        <taxon>Parendozoicomonas</taxon>
    </lineage>
</organism>
<protein>
    <submittedName>
        <fullName evidence="1">Uncharacterized protein</fullName>
    </submittedName>
</protein>
<evidence type="ECO:0000313" key="2">
    <source>
        <dbReference type="Proteomes" id="UP001203338"/>
    </source>
</evidence>
<gene>
    <name evidence="1" type="ORF">M3P05_06415</name>
</gene>
<proteinExistence type="predicted"/>
<dbReference type="RefSeq" id="WP_249698620.1">
    <property type="nucleotide sequence ID" value="NZ_JAMFLX010000006.1"/>
</dbReference>
<name>A0ABT0PE37_9GAMM</name>
<dbReference type="Proteomes" id="UP001203338">
    <property type="component" value="Unassembled WGS sequence"/>
</dbReference>
<evidence type="ECO:0000313" key="1">
    <source>
        <dbReference type="EMBL" id="MCL6269573.1"/>
    </source>
</evidence>
<comment type="caution">
    <text evidence="1">The sequence shown here is derived from an EMBL/GenBank/DDBJ whole genome shotgun (WGS) entry which is preliminary data.</text>
</comment>
<accession>A0ABT0PE37</accession>
<dbReference type="EMBL" id="JAMFLX010000006">
    <property type="protein sequence ID" value="MCL6269573.1"/>
    <property type="molecule type" value="Genomic_DNA"/>
</dbReference>
<sequence length="176" mass="20085">MLLNELTALKKASELVTIVLDSCTDQLTGIIHTTNNRVTALVLYCEEGEYQGWTFFETDQINEIYWGDREHRAIASLIDNNLQRVLPIKNNATFSSCVVELGRRLECVGLYTFREEEGFDLVKIVDFSSEWLKVMAYGTKSTLSSGWKIIPREEVCRIEIDSPYINKTAQLHKSGL</sequence>
<reference evidence="1 2" key="1">
    <citation type="submission" date="2022-05" db="EMBL/GenBank/DDBJ databases">
        <authorList>
            <person name="Park J.-S."/>
        </authorList>
    </citation>
    <scope>NUCLEOTIDE SEQUENCE [LARGE SCALE GENOMIC DNA]</scope>
    <source>
        <strain evidence="1 2">2012CJ34-2</strain>
    </source>
</reference>